<dbReference type="EMBL" id="JARK01001372">
    <property type="protein sequence ID" value="EYC15688.1"/>
    <property type="molecule type" value="Genomic_DNA"/>
</dbReference>
<comment type="caution">
    <text evidence="2">The sequence shown here is derived from an EMBL/GenBank/DDBJ whole genome shotgun (WGS) entry which is preliminary data.</text>
</comment>
<feature type="compositionally biased region" description="Polar residues" evidence="1">
    <location>
        <begin position="1"/>
        <end position="12"/>
    </location>
</feature>
<keyword evidence="3" id="KW-1185">Reference proteome</keyword>
<proteinExistence type="predicted"/>
<organism evidence="2 3">
    <name type="scientific">Ancylostoma ceylanicum</name>
    <dbReference type="NCBI Taxonomy" id="53326"/>
    <lineage>
        <taxon>Eukaryota</taxon>
        <taxon>Metazoa</taxon>
        <taxon>Ecdysozoa</taxon>
        <taxon>Nematoda</taxon>
        <taxon>Chromadorea</taxon>
        <taxon>Rhabditida</taxon>
        <taxon>Rhabditina</taxon>
        <taxon>Rhabditomorpha</taxon>
        <taxon>Strongyloidea</taxon>
        <taxon>Ancylostomatidae</taxon>
        <taxon>Ancylostomatinae</taxon>
        <taxon>Ancylostoma</taxon>
    </lineage>
</organism>
<name>A0A016UME2_9BILA</name>
<evidence type="ECO:0000256" key="1">
    <source>
        <dbReference type="SAM" id="MobiDB-lite"/>
    </source>
</evidence>
<gene>
    <name evidence="2" type="primary">Acey_s0036.g3298</name>
    <name evidence="2" type="ORF">Y032_0036g3298</name>
</gene>
<evidence type="ECO:0000313" key="3">
    <source>
        <dbReference type="Proteomes" id="UP000024635"/>
    </source>
</evidence>
<accession>A0A016UME2</accession>
<protein>
    <submittedName>
        <fullName evidence="2">Uncharacterized protein</fullName>
    </submittedName>
</protein>
<dbReference type="OrthoDB" id="5874093at2759"/>
<sequence length="179" mass="19908">MPTSLNGVNFFNPTDEDEEQQAGDSQTVESSKPIDPLESLKNCSLRHIRGADHEYDINFAWKNTSVVLLYAHCKNCTKPISPRTSTKICIGALSFMPITSILPISYRRALLSSTVLQNGTKRVLNSCSACQITPLCKVVLNFVNKVYLQHAYSNHTVTLQLTYSITVGCKMDDVFVLSM</sequence>
<feature type="region of interest" description="Disordered" evidence="1">
    <location>
        <begin position="1"/>
        <end position="34"/>
    </location>
</feature>
<dbReference type="Proteomes" id="UP000024635">
    <property type="component" value="Unassembled WGS sequence"/>
</dbReference>
<dbReference type="AlphaFoldDB" id="A0A016UME2"/>
<reference evidence="3" key="1">
    <citation type="journal article" date="2015" name="Nat. Genet.">
        <title>The genome and transcriptome of the zoonotic hookworm Ancylostoma ceylanicum identify infection-specific gene families.</title>
        <authorList>
            <person name="Schwarz E.M."/>
            <person name="Hu Y."/>
            <person name="Antoshechkin I."/>
            <person name="Miller M.M."/>
            <person name="Sternberg P.W."/>
            <person name="Aroian R.V."/>
        </authorList>
    </citation>
    <scope>NUCLEOTIDE SEQUENCE</scope>
    <source>
        <strain evidence="3">HY135</strain>
    </source>
</reference>
<evidence type="ECO:0000313" key="2">
    <source>
        <dbReference type="EMBL" id="EYC15688.1"/>
    </source>
</evidence>